<dbReference type="RefSeq" id="WP_344063407.1">
    <property type="nucleotide sequence ID" value="NZ_BAAAPN010000029.1"/>
</dbReference>
<evidence type="ECO:0000313" key="2">
    <source>
        <dbReference type="EMBL" id="GAA1753334.1"/>
    </source>
</evidence>
<proteinExistence type="predicted"/>
<reference evidence="2 3" key="1">
    <citation type="journal article" date="2019" name="Int. J. Syst. Evol. Microbiol.">
        <title>The Global Catalogue of Microorganisms (GCM) 10K type strain sequencing project: providing services to taxonomists for standard genome sequencing and annotation.</title>
        <authorList>
            <consortium name="The Broad Institute Genomics Platform"/>
            <consortium name="The Broad Institute Genome Sequencing Center for Infectious Disease"/>
            <person name="Wu L."/>
            <person name="Ma J."/>
        </authorList>
    </citation>
    <scope>NUCLEOTIDE SEQUENCE [LARGE SCALE GENOMIC DNA]</scope>
    <source>
        <strain evidence="2 3">JCM 15591</strain>
    </source>
</reference>
<gene>
    <name evidence="2" type="ORF">GCM10009810_11580</name>
</gene>
<dbReference type="Pfam" id="PF20013">
    <property type="entry name" value="GAP1-N2"/>
    <property type="match status" value="1"/>
</dbReference>
<dbReference type="InterPro" id="IPR045402">
    <property type="entry name" value="GAP1-N2"/>
</dbReference>
<keyword evidence="3" id="KW-1185">Reference proteome</keyword>
<dbReference type="Proteomes" id="UP001501475">
    <property type="component" value="Unassembled WGS sequence"/>
</dbReference>
<feature type="domain" description="GTPase-associated protein 1 N-terminal" evidence="1">
    <location>
        <begin position="15"/>
        <end position="145"/>
    </location>
</feature>
<dbReference type="EMBL" id="BAAAPN010000029">
    <property type="protein sequence ID" value="GAA1753334.1"/>
    <property type="molecule type" value="Genomic_DNA"/>
</dbReference>
<accession>A0ABN2KEZ1</accession>
<sequence>MTDAVRAAAADRFVQMAYTSGQTGFGIHSAVGAPTQAESDVIVSGADPSRTDFGQPLPRFAAPEEVARFNRNLVAYPVAPGESAIWHTAPAGADESGRTGNVFVHAILDRDAGTDAVRAVDRWRSPGWVTPFGAAEVRASALPELAPGPGPAVGGRQVCDFLLDPTTWRLAVLSRLLEELALPRGARGPVVLGVDSPDHGALWVGAVAHLMSPRSAAQMGFGVWETPRALQPERIGRFDLVCMSPRDLAEVRERFPQVTAFATSDDLAPRDWSPGDERGELAWGALALGMLSLADDPVEVLDEIDALAARVGDRALARYWPLAMAMAGRMDAWDFLSHPIAAALRAGSPPELAVCPDLLDSTAELVGRHTGSTTGESWAALNECAPGPIAHVLQRIYLGRALADDAWLLQEGGAPARRDPGWNPAADPALATGLTRAIERAAALSDPITRAVAAVSLTDLIIRTGWPSHDPDALAVGRLLPFLAGALRPVLADTSAREVFTAGCQPDGDTLVVIRAALADWPLDIAAAAGVGRRLPVAVLAWLYPEGPAAGPIPESLSLLDVEALALAATGARDPELRQKGRERLLTEAISLHEEQFAQERADLIAVVDQSNPLVASELRLLRANGYRPTDSQLAAAILRGRLGEADDVFALLTEASAQGDRPAIDRALRWLPLVRSGPAWGAPTFDVAARTYAPNTIAALSELCRTARSPVGPLWAAHLACAVELADVRSGEHGFLASMMPPPGTLAPGLDELCAAVLELPMTDVQWCFDRIDQITLRAVLSDPDFPRPITSSPATLAHRLADEDGRPAVVAGLESFYAGMVKEDLVGTRDALLGLVQESFPDDPEVADFARSWFATTSGSKGMGDRLRHAGGRFFGKSSPTASV</sequence>
<evidence type="ECO:0000313" key="3">
    <source>
        <dbReference type="Proteomes" id="UP001501475"/>
    </source>
</evidence>
<name>A0ABN2KEZ1_9MICO</name>
<organism evidence="2 3">
    <name type="scientific">Nostocoides vanveenii</name>
    <dbReference type="NCBI Taxonomy" id="330835"/>
    <lineage>
        <taxon>Bacteria</taxon>
        <taxon>Bacillati</taxon>
        <taxon>Actinomycetota</taxon>
        <taxon>Actinomycetes</taxon>
        <taxon>Micrococcales</taxon>
        <taxon>Intrasporangiaceae</taxon>
        <taxon>Nostocoides</taxon>
    </lineage>
</organism>
<protein>
    <recommendedName>
        <fullName evidence="1">GTPase-associated protein 1 N-terminal domain-containing protein</fullName>
    </recommendedName>
</protein>
<evidence type="ECO:0000259" key="1">
    <source>
        <dbReference type="Pfam" id="PF20013"/>
    </source>
</evidence>
<comment type="caution">
    <text evidence="2">The sequence shown here is derived from an EMBL/GenBank/DDBJ whole genome shotgun (WGS) entry which is preliminary data.</text>
</comment>